<organism evidence="1">
    <name type="scientific">mine drainage metagenome</name>
    <dbReference type="NCBI Taxonomy" id="410659"/>
    <lineage>
        <taxon>unclassified sequences</taxon>
        <taxon>metagenomes</taxon>
        <taxon>ecological metagenomes</taxon>
    </lineage>
</organism>
<reference evidence="1" key="1">
    <citation type="submission" date="2016-10" db="EMBL/GenBank/DDBJ databases">
        <title>Sequence of Gallionella enrichment culture.</title>
        <authorList>
            <person name="Poehlein A."/>
            <person name="Muehling M."/>
            <person name="Daniel R."/>
        </authorList>
    </citation>
    <scope>NUCLEOTIDE SEQUENCE</scope>
</reference>
<dbReference type="AlphaFoldDB" id="A0A1J5PY84"/>
<sequence length="95" mass="11166">MPLLISWANWFGAISRLHRNCSMSILQAFDYMIFFSNLDFAWRVYTMAHCLLRMPKDYRLPGVQSVMAKPPFLFRIQTTPWPHPPTEFISDRGNA</sequence>
<accession>A0A1J5PY84</accession>
<protein>
    <submittedName>
        <fullName evidence="1">Uncharacterized protein</fullName>
    </submittedName>
</protein>
<dbReference type="EMBL" id="MLJW01005217">
    <property type="protein sequence ID" value="OIQ68589.1"/>
    <property type="molecule type" value="Genomic_DNA"/>
</dbReference>
<proteinExistence type="predicted"/>
<gene>
    <name evidence="1" type="ORF">GALL_498170</name>
</gene>
<comment type="caution">
    <text evidence="1">The sequence shown here is derived from an EMBL/GenBank/DDBJ whole genome shotgun (WGS) entry which is preliminary data.</text>
</comment>
<evidence type="ECO:0000313" key="1">
    <source>
        <dbReference type="EMBL" id="OIQ68589.1"/>
    </source>
</evidence>
<name>A0A1J5PY84_9ZZZZ</name>